<dbReference type="AlphaFoldDB" id="A0A5A7UB97"/>
<dbReference type="PANTHER" id="PTHR10438:SF405">
    <property type="entry name" value="THIOREDOXIN DOMAIN-CONTAINING PROTEIN"/>
    <property type="match status" value="1"/>
</dbReference>
<dbReference type="CDD" id="cd02947">
    <property type="entry name" value="TRX_family"/>
    <property type="match status" value="1"/>
</dbReference>
<keyword evidence="2" id="KW-0812">Transmembrane</keyword>
<dbReference type="SUPFAM" id="SSF52833">
    <property type="entry name" value="Thioredoxin-like"/>
    <property type="match status" value="1"/>
</dbReference>
<protein>
    <submittedName>
        <fullName evidence="4">Thioredoxin O2</fullName>
    </submittedName>
</protein>
<dbReference type="EMBL" id="SSTE01010327">
    <property type="protein sequence ID" value="KAA0052440.1"/>
    <property type="molecule type" value="Genomic_DNA"/>
</dbReference>
<dbReference type="InterPro" id="IPR036249">
    <property type="entry name" value="Thioredoxin-like_sf"/>
</dbReference>
<dbReference type="STRING" id="1194695.A0A5A7UB97"/>
<dbReference type="Proteomes" id="UP000321393">
    <property type="component" value="Unassembled WGS sequence"/>
</dbReference>
<dbReference type="Gene3D" id="3.40.30.10">
    <property type="entry name" value="Glutaredoxin"/>
    <property type="match status" value="1"/>
</dbReference>
<accession>A0A5A7UB97</accession>
<keyword evidence="2" id="KW-1133">Transmembrane helix</keyword>
<evidence type="ECO:0000313" key="4">
    <source>
        <dbReference type="EMBL" id="KAA0052440.1"/>
    </source>
</evidence>
<keyword evidence="2" id="KW-0472">Membrane</keyword>
<evidence type="ECO:0000256" key="2">
    <source>
        <dbReference type="SAM" id="Phobius"/>
    </source>
</evidence>
<dbReference type="Pfam" id="PF00085">
    <property type="entry name" value="Thioredoxin"/>
    <property type="match status" value="1"/>
</dbReference>
<dbReference type="InterPro" id="IPR013766">
    <property type="entry name" value="Thioredoxin_domain"/>
</dbReference>
<evidence type="ECO:0000259" key="3">
    <source>
        <dbReference type="PROSITE" id="PS51352"/>
    </source>
</evidence>
<evidence type="ECO:0000313" key="5">
    <source>
        <dbReference type="Proteomes" id="UP000321393"/>
    </source>
</evidence>
<name>A0A5A7UB97_CUCMM</name>
<gene>
    <name evidence="4" type="ORF">E6C27_scaffold120G00370</name>
</gene>
<feature type="transmembrane region" description="Helical" evidence="2">
    <location>
        <begin position="228"/>
        <end position="250"/>
    </location>
</feature>
<feature type="compositionally biased region" description="Low complexity" evidence="1">
    <location>
        <begin position="61"/>
        <end position="76"/>
    </location>
</feature>
<organism evidence="4 5">
    <name type="scientific">Cucumis melo var. makuwa</name>
    <name type="common">Oriental melon</name>
    <dbReference type="NCBI Taxonomy" id="1194695"/>
    <lineage>
        <taxon>Eukaryota</taxon>
        <taxon>Viridiplantae</taxon>
        <taxon>Streptophyta</taxon>
        <taxon>Embryophyta</taxon>
        <taxon>Tracheophyta</taxon>
        <taxon>Spermatophyta</taxon>
        <taxon>Magnoliopsida</taxon>
        <taxon>eudicotyledons</taxon>
        <taxon>Gunneridae</taxon>
        <taxon>Pentapetalae</taxon>
        <taxon>rosids</taxon>
        <taxon>fabids</taxon>
        <taxon>Cucurbitales</taxon>
        <taxon>Cucurbitaceae</taxon>
        <taxon>Benincaseae</taxon>
        <taxon>Cucumis</taxon>
    </lineage>
</organism>
<comment type="caution">
    <text evidence="4">The sequence shown here is derived from an EMBL/GenBank/DDBJ whole genome shotgun (WGS) entry which is preliminary data.</text>
</comment>
<evidence type="ECO:0000256" key="1">
    <source>
        <dbReference type="SAM" id="MobiDB-lite"/>
    </source>
</evidence>
<sequence>MARREHPVEIRIGPSKPEFHSNRHHRVFSNSENFSPLKGNTKEGKERSSISANRQNGKKFSPSVASTTSSSPRRPTPNSILSQLFYLQSLWNKSWKLVITVVFVVQVPLQLLQFFPSPRAGLSFPKCAFPSLSISMLSVSNVISDPSNIILIKSENLLKESLSKAREEALPAIFYFTAAWCGPCRLLAPVIKELSKNYPEVTTYKIDIDQVQLIVTVMTLRKGIIDSFPVVIAIYAFTLYCTVSLSSLALEMGHNEYWYSFYRKASKGL</sequence>
<dbReference type="InterPro" id="IPR050620">
    <property type="entry name" value="Thioredoxin_H-type-like"/>
</dbReference>
<proteinExistence type="predicted"/>
<feature type="region of interest" description="Disordered" evidence="1">
    <location>
        <begin position="1"/>
        <end position="76"/>
    </location>
</feature>
<reference evidence="4 5" key="1">
    <citation type="submission" date="2019-08" db="EMBL/GenBank/DDBJ databases">
        <title>Draft genome sequences of two oriental melons (Cucumis melo L. var makuwa).</title>
        <authorList>
            <person name="Kwon S.-Y."/>
        </authorList>
    </citation>
    <scope>NUCLEOTIDE SEQUENCE [LARGE SCALE GENOMIC DNA]</scope>
    <source>
        <strain evidence="5">cv. SW 3</strain>
        <tissue evidence="4">Leaf</tissue>
    </source>
</reference>
<dbReference type="OrthoDB" id="2121326at2759"/>
<dbReference type="PANTHER" id="PTHR10438">
    <property type="entry name" value="THIOREDOXIN"/>
    <property type="match status" value="1"/>
</dbReference>
<feature type="domain" description="Thioredoxin" evidence="3">
    <location>
        <begin position="118"/>
        <end position="269"/>
    </location>
</feature>
<dbReference type="PROSITE" id="PS51352">
    <property type="entry name" value="THIOREDOXIN_2"/>
    <property type="match status" value="1"/>
</dbReference>